<reference evidence="1 2" key="1">
    <citation type="submission" date="2019-03" db="EMBL/GenBank/DDBJ databases">
        <title>Single cell metagenomics reveals metabolic interactions within the superorganism composed of flagellate Streblomastix strix and complex community of Bacteroidetes bacteria on its surface.</title>
        <authorList>
            <person name="Treitli S.C."/>
            <person name="Kolisko M."/>
            <person name="Husnik F."/>
            <person name="Keeling P."/>
            <person name="Hampl V."/>
        </authorList>
    </citation>
    <scope>NUCLEOTIDE SEQUENCE [LARGE SCALE GENOMIC DNA]</scope>
    <source>
        <strain evidence="1">St1</strain>
    </source>
</reference>
<dbReference type="Proteomes" id="UP000324575">
    <property type="component" value="Unassembled WGS sequence"/>
</dbReference>
<sequence>MQRNVIYPSSVSLVIRGLHEFGMIFAERDYPSPARNLLTNFRNFYTAVTCFLHDAALFVSVPKGSGFLCSIKT</sequence>
<comment type="caution">
    <text evidence="1">The sequence shown here is derived from an EMBL/GenBank/DDBJ whole genome shotgun (WGS) entry which is preliminary data.</text>
</comment>
<evidence type="ECO:0000313" key="2">
    <source>
        <dbReference type="Proteomes" id="UP000324575"/>
    </source>
</evidence>
<dbReference type="EMBL" id="SNRX01000061">
    <property type="protein sequence ID" value="KAA6300626.1"/>
    <property type="molecule type" value="Genomic_DNA"/>
</dbReference>
<dbReference type="AlphaFoldDB" id="A0A5M8NUP6"/>
<accession>A0A5M8NUP6</accession>
<organism evidence="1 2">
    <name type="scientific">Candidatus Ordinivivax streblomastigis</name>
    <dbReference type="NCBI Taxonomy" id="2540710"/>
    <lineage>
        <taxon>Bacteria</taxon>
        <taxon>Pseudomonadati</taxon>
        <taxon>Bacteroidota</taxon>
        <taxon>Bacteroidia</taxon>
        <taxon>Bacteroidales</taxon>
        <taxon>Candidatus Ordinivivax</taxon>
    </lineage>
</organism>
<gene>
    <name evidence="1" type="ORF">EZS26_003232</name>
</gene>
<name>A0A5M8NUP6_9BACT</name>
<proteinExistence type="predicted"/>
<evidence type="ECO:0000313" key="1">
    <source>
        <dbReference type="EMBL" id="KAA6300626.1"/>
    </source>
</evidence>
<protein>
    <submittedName>
        <fullName evidence="1">Uncharacterized protein</fullName>
    </submittedName>
</protein>